<keyword evidence="6" id="KW-0813">Transport</keyword>
<dbReference type="InterPro" id="IPR013525">
    <property type="entry name" value="ABC2_TM"/>
</dbReference>
<dbReference type="GO" id="GO:0140359">
    <property type="term" value="F:ABC-type transporter activity"/>
    <property type="evidence" value="ECO:0007669"/>
    <property type="project" value="InterPro"/>
</dbReference>
<keyword evidence="4 6" id="KW-0472">Membrane</keyword>
<feature type="transmembrane region" description="Helical" evidence="6">
    <location>
        <begin position="127"/>
        <end position="157"/>
    </location>
</feature>
<evidence type="ECO:0000313" key="9">
    <source>
        <dbReference type="Proteomes" id="UP000199501"/>
    </source>
</evidence>
<feature type="transmembrane region" description="Helical" evidence="6">
    <location>
        <begin position="163"/>
        <end position="188"/>
    </location>
</feature>
<evidence type="ECO:0000256" key="6">
    <source>
        <dbReference type="RuleBase" id="RU361157"/>
    </source>
</evidence>
<dbReference type="EMBL" id="FMZZ01000015">
    <property type="protein sequence ID" value="SDD66365.1"/>
    <property type="molecule type" value="Genomic_DNA"/>
</dbReference>
<feature type="transmembrane region" description="Helical" evidence="6">
    <location>
        <begin position="256"/>
        <end position="279"/>
    </location>
</feature>
<comment type="similarity">
    <text evidence="6">Belongs to the ABC-2 integral membrane protein family.</text>
</comment>
<keyword evidence="5" id="KW-0046">Antibiotic resistance</keyword>
<dbReference type="PANTHER" id="PTHR43229">
    <property type="entry name" value="NODULATION PROTEIN J"/>
    <property type="match status" value="1"/>
</dbReference>
<evidence type="ECO:0000256" key="5">
    <source>
        <dbReference type="ARBA" id="ARBA00023251"/>
    </source>
</evidence>
<evidence type="ECO:0000313" key="8">
    <source>
        <dbReference type="EMBL" id="SDD66365.1"/>
    </source>
</evidence>
<dbReference type="AlphaFoldDB" id="A0A1G6WMV3"/>
<keyword evidence="9" id="KW-1185">Reference proteome</keyword>
<dbReference type="RefSeq" id="WP_091455542.1">
    <property type="nucleotide sequence ID" value="NZ_FMZZ01000015.1"/>
</dbReference>
<feature type="domain" description="ABC transmembrane type-2" evidence="7">
    <location>
        <begin position="48"/>
        <end position="282"/>
    </location>
</feature>
<comment type="subcellular location">
    <subcellularLocation>
        <location evidence="6">Cell membrane</location>
        <topology evidence="6">Multi-pass membrane protein</topology>
    </subcellularLocation>
    <subcellularLocation>
        <location evidence="1">Membrane</location>
        <topology evidence="1">Multi-pass membrane protein</topology>
    </subcellularLocation>
</comment>
<keyword evidence="3 6" id="KW-1133">Transmembrane helix</keyword>
<name>A0A1G6WMV3_9PSEU</name>
<feature type="transmembrane region" description="Helical" evidence="6">
    <location>
        <begin position="200"/>
        <end position="221"/>
    </location>
</feature>
<sequence length="284" mass="29776">MTTMPETVVPDTGPADVPPVPSGGVRWALVDGWTLTRRAVAHWVRDPAPVVFSLVFGVLIVLMFGYLFGGAMRVPDGGEYREFLMPGMFTMTMLFGVGHTAQAVTADLDRGVIDRFRAMPMSSAAVLIGRAVADLLLSAVSLAVMVGVGLLVGWAATGSAGEFAAAIGLILLLRFALSWVGVYLGLVLTGPSAVFGAQTLEFPVAFLSSALVATGTMPAWLGVIADWNPLSSTATATRDLFGNPGVGGEAWVTQNAVLMAVVWPVALLLVFFPLSVHAFRGLRG</sequence>
<accession>A0A1G6WMV3</accession>
<proteinExistence type="inferred from homology"/>
<dbReference type="PROSITE" id="PS51012">
    <property type="entry name" value="ABC_TM2"/>
    <property type="match status" value="1"/>
</dbReference>
<organism evidence="8 9">
    <name type="scientific">Actinokineospora iranica</name>
    <dbReference type="NCBI Taxonomy" id="1271860"/>
    <lineage>
        <taxon>Bacteria</taxon>
        <taxon>Bacillati</taxon>
        <taxon>Actinomycetota</taxon>
        <taxon>Actinomycetes</taxon>
        <taxon>Pseudonocardiales</taxon>
        <taxon>Pseudonocardiaceae</taxon>
        <taxon>Actinokineospora</taxon>
    </lineage>
</organism>
<feature type="transmembrane region" description="Helical" evidence="6">
    <location>
        <begin position="47"/>
        <end position="68"/>
    </location>
</feature>
<dbReference type="InterPro" id="IPR051784">
    <property type="entry name" value="Nod_factor_ABC_transporter"/>
</dbReference>
<reference evidence="9" key="1">
    <citation type="submission" date="2016-10" db="EMBL/GenBank/DDBJ databases">
        <authorList>
            <person name="Varghese N."/>
            <person name="Submissions S."/>
        </authorList>
    </citation>
    <scope>NUCLEOTIDE SEQUENCE [LARGE SCALE GENOMIC DNA]</scope>
    <source>
        <strain evidence="9">IBRC-M 10403</strain>
    </source>
</reference>
<dbReference type="Proteomes" id="UP000199501">
    <property type="component" value="Unassembled WGS sequence"/>
</dbReference>
<protein>
    <recommendedName>
        <fullName evidence="6">Transport permease protein</fullName>
    </recommendedName>
</protein>
<dbReference type="InterPro" id="IPR047817">
    <property type="entry name" value="ABC2_TM_bact-type"/>
</dbReference>
<evidence type="ECO:0000256" key="4">
    <source>
        <dbReference type="ARBA" id="ARBA00023136"/>
    </source>
</evidence>
<dbReference type="InterPro" id="IPR000412">
    <property type="entry name" value="ABC_2_transport"/>
</dbReference>
<keyword evidence="6" id="KW-1003">Cell membrane</keyword>
<evidence type="ECO:0000256" key="3">
    <source>
        <dbReference type="ARBA" id="ARBA00022989"/>
    </source>
</evidence>
<dbReference type="GO" id="GO:0046677">
    <property type="term" value="P:response to antibiotic"/>
    <property type="evidence" value="ECO:0007669"/>
    <property type="project" value="UniProtKB-KW"/>
</dbReference>
<evidence type="ECO:0000256" key="1">
    <source>
        <dbReference type="ARBA" id="ARBA00004141"/>
    </source>
</evidence>
<dbReference type="STRING" id="1271860.SAMN05216174_11556"/>
<dbReference type="PIRSF" id="PIRSF006648">
    <property type="entry name" value="DrrB"/>
    <property type="match status" value="1"/>
</dbReference>
<gene>
    <name evidence="8" type="ORF">SAMN05216174_11556</name>
</gene>
<evidence type="ECO:0000259" key="7">
    <source>
        <dbReference type="PROSITE" id="PS51012"/>
    </source>
</evidence>
<dbReference type="PANTHER" id="PTHR43229:SF2">
    <property type="entry name" value="NODULATION PROTEIN J"/>
    <property type="match status" value="1"/>
</dbReference>
<dbReference type="Pfam" id="PF01061">
    <property type="entry name" value="ABC2_membrane"/>
    <property type="match status" value="1"/>
</dbReference>
<dbReference type="OrthoDB" id="3370990at2"/>
<evidence type="ECO:0000256" key="2">
    <source>
        <dbReference type="ARBA" id="ARBA00022692"/>
    </source>
</evidence>
<dbReference type="GO" id="GO:0043190">
    <property type="term" value="C:ATP-binding cassette (ABC) transporter complex"/>
    <property type="evidence" value="ECO:0007669"/>
    <property type="project" value="InterPro"/>
</dbReference>
<feature type="transmembrane region" description="Helical" evidence="6">
    <location>
        <begin position="88"/>
        <end position="106"/>
    </location>
</feature>
<keyword evidence="2 6" id="KW-0812">Transmembrane</keyword>